<reference evidence="2" key="1">
    <citation type="submission" date="2017-02" db="EMBL/GenBank/DDBJ databases">
        <authorList>
            <person name="Varghese N."/>
            <person name="Submissions S."/>
        </authorList>
    </citation>
    <scope>NUCLEOTIDE SEQUENCE [LARGE SCALE GENOMIC DNA]</scope>
    <source>
        <strain evidence="2">ATCC BAA-73</strain>
    </source>
</reference>
<evidence type="ECO:0000313" key="1">
    <source>
        <dbReference type="EMBL" id="SJZ33474.1"/>
    </source>
</evidence>
<dbReference type="Pfam" id="PF19842">
    <property type="entry name" value="YqeC"/>
    <property type="match status" value="1"/>
</dbReference>
<dbReference type="OrthoDB" id="368187at2"/>
<protein>
    <submittedName>
        <fullName evidence="1">Probable selenium-dependent hydroxylase accessory protein YqeC</fullName>
    </submittedName>
</protein>
<evidence type="ECO:0000313" key="2">
    <source>
        <dbReference type="Proteomes" id="UP000190625"/>
    </source>
</evidence>
<organism evidence="1 2">
    <name type="scientific">Selenihalanaerobacter shriftii</name>
    <dbReference type="NCBI Taxonomy" id="142842"/>
    <lineage>
        <taxon>Bacteria</taxon>
        <taxon>Bacillati</taxon>
        <taxon>Bacillota</taxon>
        <taxon>Clostridia</taxon>
        <taxon>Halanaerobiales</taxon>
        <taxon>Halobacteroidaceae</taxon>
        <taxon>Selenihalanaerobacter</taxon>
    </lineage>
</organism>
<dbReference type="Proteomes" id="UP000190625">
    <property type="component" value="Unassembled WGS sequence"/>
</dbReference>
<sequence length="251" mass="27703">MLTKVLEVEAGDIISLVGAGGKTSTMFRLAQELKQRSQDKIITTTTTKILKPSSTETEKLIIGRDLTVLIDKINREEASLVTIAKELTSNGKLSGIDPDWINRLTDLDTTIIVEADGAACKDFKIPNQQEPILPSKTDLLLPVIGSRIVGKDLTPQNLHRASLLRKINPQLHLGQPITVEIIVEILLNDSGYSLLNQQQNYRVIPLINQVDTPLRYDFALKMAKRLVKAGIEKVVLTAVKSKKPVVKVVKS</sequence>
<dbReference type="AlphaFoldDB" id="A0A1T4JTN8"/>
<dbReference type="EMBL" id="FUWM01000004">
    <property type="protein sequence ID" value="SJZ33474.1"/>
    <property type="molecule type" value="Genomic_DNA"/>
</dbReference>
<gene>
    <name evidence="1" type="ORF">SAMN02745118_00398</name>
</gene>
<name>A0A1T4JTN8_9FIRM</name>
<proteinExistence type="predicted"/>
<dbReference type="InterPro" id="IPR017587">
    <property type="entry name" value="YqeC"/>
</dbReference>
<dbReference type="NCBIfam" id="TIGR03172">
    <property type="entry name" value="selenium cofactor biosynthesis protein YqeC"/>
    <property type="match status" value="1"/>
</dbReference>
<accession>A0A1T4JTN8</accession>
<dbReference type="RefSeq" id="WP_078808916.1">
    <property type="nucleotide sequence ID" value="NZ_FUWM01000004.1"/>
</dbReference>
<dbReference type="STRING" id="142842.SAMN02745118_00398"/>
<keyword evidence="2" id="KW-1185">Reference proteome</keyword>